<dbReference type="GO" id="GO:0140359">
    <property type="term" value="F:ABC-type transporter activity"/>
    <property type="evidence" value="ECO:0007669"/>
    <property type="project" value="InterPro"/>
</dbReference>
<protein>
    <submittedName>
        <fullName evidence="2">ABC transporter permease</fullName>
    </submittedName>
</protein>
<name>A0A4R8ZTJ5_9MICO</name>
<keyword evidence="1" id="KW-0472">Membrane</keyword>
<dbReference type="AlphaFoldDB" id="A0A4R8ZTJ5"/>
<proteinExistence type="predicted"/>
<organism evidence="2 3">
    <name type="scientific">Cryobacterium frigoriphilum</name>
    <dbReference type="NCBI Taxonomy" id="1259150"/>
    <lineage>
        <taxon>Bacteria</taxon>
        <taxon>Bacillati</taxon>
        <taxon>Actinomycetota</taxon>
        <taxon>Actinomycetes</taxon>
        <taxon>Micrococcales</taxon>
        <taxon>Microbacteriaceae</taxon>
        <taxon>Cryobacterium</taxon>
    </lineage>
</organism>
<dbReference type="EMBL" id="SOHE01000088">
    <property type="protein sequence ID" value="TFD45209.1"/>
    <property type="molecule type" value="Genomic_DNA"/>
</dbReference>
<keyword evidence="1" id="KW-1133">Transmembrane helix</keyword>
<dbReference type="Pfam" id="PF12679">
    <property type="entry name" value="ABC2_membrane_2"/>
    <property type="match status" value="1"/>
</dbReference>
<feature type="transmembrane region" description="Helical" evidence="1">
    <location>
        <begin position="160"/>
        <end position="182"/>
    </location>
</feature>
<dbReference type="GO" id="GO:0005886">
    <property type="term" value="C:plasma membrane"/>
    <property type="evidence" value="ECO:0007669"/>
    <property type="project" value="UniProtKB-SubCell"/>
</dbReference>
<reference evidence="2 3" key="1">
    <citation type="submission" date="2019-03" db="EMBL/GenBank/DDBJ databases">
        <title>Genomics of glacier-inhabiting Cryobacterium strains.</title>
        <authorList>
            <person name="Liu Q."/>
            <person name="Xin Y.-H."/>
        </authorList>
    </citation>
    <scope>NUCLEOTIDE SEQUENCE [LARGE SCALE GENOMIC DNA]</scope>
    <source>
        <strain evidence="2 3">Hh14</strain>
    </source>
</reference>
<feature type="transmembrane region" description="Helical" evidence="1">
    <location>
        <begin position="189"/>
        <end position="208"/>
    </location>
</feature>
<feature type="transmembrane region" description="Helical" evidence="1">
    <location>
        <begin position="20"/>
        <end position="38"/>
    </location>
</feature>
<feature type="transmembrane region" description="Helical" evidence="1">
    <location>
        <begin position="73"/>
        <end position="96"/>
    </location>
</feature>
<comment type="caution">
    <text evidence="2">The sequence shown here is derived from an EMBL/GenBank/DDBJ whole genome shotgun (WGS) entry which is preliminary data.</text>
</comment>
<keyword evidence="1" id="KW-0812">Transmembrane</keyword>
<accession>A0A4R8ZTJ5</accession>
<dbReference type="OrthoDB" id="3686802at2"/>
<gene>
    <name evidence="2" type="ORF">E3T55_19345</name>
</gene>
<dbReference type="Proteomes" id="UP000297447">
    <property type="component" value="Unassembled WGS sequence"/>
</dbReference>
<evidence type="ECO:0000256" key="1">
    <source>
        <dbReference type="SAM" id="Phobius"/>
    </source>
</evidence>
<evidence type="ECO:0000313" key="3">
    <source>
        <dbReference type="Proteomes" id="UP000297447"/>
    </source>
</evidence>
<keyword evidence="3" id="KW-1185">Reference proteome</keyword>
<sequence>MRRAPFPIFGKVFTDSWRSLIGWGLGLAAASALYLPLFPSMSGDAAMQDLINSLPPELTRTINYDQIGTGAGYAQATLFGLIGFLLMSIAAISWGASALGGDEESGQLELTLAHGVTRVEVAVQRFLAMAVKILTLAGLTFVLVWALNGPSELDIEPQNLFGTSVLFGGLILFTGSVAILCGALTGRRVWAIAGGAAVAVIGYVFNAIGNQSPDLEWLHALSPYSWAFGANPMTSGADWGMVAVFYGLSLLLGAVTALVLRQRDIGV</sequence>
<evidence type="ECO:0000313" key="2">
    <source>
        <dbReference type="EMBL" id="TFD45209.1"/>
    </source>
</evidence>
<feature type="transmembrane region" description="Helical" evidence="1">
    <location>
        <begin position="126"/>
        <end position="148"/>
    </location>
</feature>
<feature type="transmembrane region" description="Helical" evidence="1">
    <location>
        <begin position="239"/>
        <end position="260"/>
    </location>
</feature>